<evidence type="ECO:0000313" key="1">
    <source>
        <dbReference type="EMBL" id="KIK52928.1"/>
    </source>
</evidence>
<reference evidence="1 2" key="1">
    <citation type="submission" date="2014-04" db="EMBL/GenBank/DDBJ databases">
        <title>Evolutionary Origins and Diversification of the Mycorrhizal Mutualists.</title>
        <authorList>
            <consortium name="DOE Joint Genome Institute"/>
            <consortium name="Mycorrhizal Genomics Consortium"/>
            <person name="Kohler A."/>
            <person name="Kuo A."/>
            <person name="Nagy L.G."/>
            <person name="Floudas D."/>
            <person name="Copeland A."/>
            <person name="Barry K.W."/>
            <person name="Cichocki N."/>
            <person name="Veneault-Fourrey C."/>
            <person name="LaButti K."/>
            <person name="Lindquist E.A."/>
            <person name="Lipzen A."/>
            <person name="Lundell T."/>
            <person name="Morin E."/>
            <person name="Murat C."/>
            <person name="Riley R."/>
            <person name="Ohm R."/>
            <person name="Sun H."/>
            <person name="Tunlid A."/>
            <person name="Henrissat B."/>
            <person name="Grigoriev I.V."/>
            <person name="Hibbett D.S."/>
            <person name="Martin F."/>
        </authorList>
    </citation>
    <scope>NUCLEOTIDE SEQUENCE [LARGE SCALE GENOMIC DNA]</scope>
    <source>
        <strain evidence="1 2">FD-317 M1</strain>
    </source>
</reference>
<keyword evidence="2" id="KW-1185">Reference proteome</keyword>
<protein>
    <submittedName>
        <fullName evidence="1">Uncharacterized protein</fullName>
    </submittedName>
</protein>
<name>A0A0D0CD90_9AGAR</name>
<evidence type="ECO:0000313" key="2">
    <source>
        <dbReference type="Proteomes" id="UP000053593"/>
    </source>
</evidence>
<proteinExistence type="predicted"/>
<dbReference type="AlphaFoldDB" id="A0A0D0CD90"/>
<dbReference type="EMBL" id="KN834835">
    <property type="protein sequence ID" value="KIK52928.1"/>
    <property type="molecule type" value="Genomic_DNA"/>
</dbReference>
<dbReference type="Proteomes" id="UP000053593">
    <property type="component" value="Unassembled WGS sequence"/>
</dbReference>
<gene>
    <name evidence="1" type="ORF">GYMLUDRAFT_63929</name>
</gene>
<sequence>MSCVSPAETLVGQFAFPGHAKNSLEAYWTSSAMNCVSQTEPFVPQFVCPEHAKDSLEAYRRSLAMSSVSLAKPLISQFAFPEHADLIEAYWRGLATSSRSLTEPLISQFVFPEHAKDSLEVCQRDLAMSSISLAEPLVSQFAFPEHAKDFEPGTHLDLHAGWYWTMDQDLENSLEIPVRFSALPSPVDINQRAYDALNLKLNTFHFCGPATVEWVYWFFEPPWTVKIGRTNNLARQMYKWN</sequence>
<organism evidence="1 2">
    <name type="scientific">Collybiopsis luxurians FD-317 M1</name>
    <dbReference type="NCBI Taxonomy" id="944289"/>
    <lineage>
        <taxon>Eukaryota</taxon>
        <taxon>Fungi</taxon>
        <taxon>Dikarya</taxon>
        <taxon>Basidiomycota</taxon>
        <taxon>Agaricomycotina</taxon>
        <taxon>Agaricomycetes</taxon>
        <taxon>Agaricomycetidae</taxon>
        <taxon>Agaricales</taxon>
        <taxon>Marasmiineae</taxon>
        <taxon>Omphalotaceae</taxon>
        <taxon>Collybiopsis</taxon>
        <taxon>Collybiopsis luxurians</taxon>
    </lineage>
</organism>
<accession>A0A0D0CD90</accession>
<dbReference type="HOGENOM" id="CLU_1151904_0_0_1"/>